<dbReference type="InterPro" id="IPR004101">
    <property type="entry name" value="Mur_ligase_C"/>
</dbReference>
<dbReference type="GO" id="GO:0071555">
    <property type="term" value="P:cell wall organization"/>
    <property type="evidence" value="ECO:0007669"/>
    <property type="project" value="UniProtKB-KW"/>
</dbReference>
<comment type="similarity">
    <text evidence="10">Belongs to the MurCDEF family. MurF subfamily.</text>
</comment>
<dbReference type="NCBIfam" id="TIGR01143">
    <property type="entry name" value="murF"/>
    <property type="match status" value="1"/>
</dbReference>
<dbReference type="HAMAP" id="MF_02019">
    <property type="entry name" value="MurF"/>
    <property type="match status" value="1"/>
</dbReference>
<dbReference type="EMBL" id="RJJX01000019">
    <property type="protein sequence ID" value="RUT73579.1"/>
    <property type="molecule type" value="Genomic_DNA"/>
</dbReference>
<evidence type="ECO:0000256" key="4">
    <source>
        <dbReference type="ARBA" id="ARBA00022741"/>
    </source>
</evidence>
<dbReference type="Proteomes" id="UP000282985">
    <property type="component" value="Unassembled WGS sequence"/>
</dbReference>
<dbReference type="Gene3D" id="3.40.1190.10">
    <property type="entry name" value="Mur-like, catalytic domain"/>
    <property type="match status" value="1"/>
</dbReference>
<dbReference type="RefSeq" id="WP_127344363.1">
    <property type="nucleotide sequence ID" value="NZ_RJJX01000019.1"/>
</dbReference>
<proteinExistence type="inferred from homology"/>
<evidence type="ECO:0000256" key="11">
    <source>
        <dbReference type="RuleBase" id="RU004136"/>
    </source>
</evidence>
<dbReference type="GO" id="GO:0005737">
    <property type="term" value="C:cytoplasm"/>
    <property type="evidence" value="ECO:0007669"/>
    <property type="project" value="UniProtKB-SubCell"/>
</dbReference>
<comment type="catalytic activity">
    <reaction evidence="10 11">
        <text>D-alanyl-D-alanine + UDP-N-acetyl-alpha-D-muramoyl-L-alanyl-gamma-D-glutamyl-meso-2,6-diaminopimelate + ATP = UDP-N-acetyl-alpha-D-muramoyl-L-alanyl-gamma-D-glutamyl-meso-2,6-diaminopimeloyl-D-alanyl-D-alanine + ADP + phosphate + H(+)</text>
        <dbReference type="Rhea" id="RHEA:28374"/>
        <dbReference type="ChEBI" id="CHEBI:15378"/>
        <dbReference type="ChEBI" id="CHEBI:30616"/>
        <dbReference type="ChEBI" id="CHEBI:43474"/>
        <dbReference type="ChEBI" id="CHEBI:57822"/>
        <dbReference type="ChEBI" id="CHEBI:61386"/>
        <dbReference type="ChEBI" id="CHEBI:83905"/>
        <dbReference type="ChEBI" id="CHEBI:456216"/>
        <dbReference type="EC" id="6.3.2.10"/>
    </reaction>
</comment>
<comment type="caution">
    <text evidence="15">The sequence shown here is derived from an EMBL/GenBank/DDBJ whole genome shotgun (WGS) entry which is preliminary data.</text>
</comment>
<dbReference type="SUPFAM" id="SSF63418">
    <property type="entry name" value="MurE/MurF N-terminal domain"/>
    <property type="match status" value="1"/>
</dbReference>
<gene>
    <name evidence="10" type="primary">murF</name>
    <name evidence="15" type="ORF">DLK05_12815</name>
</gene>
<dbReference type="InterPro" id="IPR036565">
    <property type="entry name" value="Mur-like_cat_sf"/>
</dbReference>
<dbReference type="InterPro" id="IPR036615">
    <property type="entry name" value="Mur_ligase_C_dom_sf"/>
</dbReference>
<dbReference type="Pfam" id="PF08245">
    <property type="entry name" value="Mur_ligase_M"/>
    <property type="match status" value="1"/>
</dbReference>
<dbReference type="GO" id="GO:0047480">
    <property type="term" value="F:UDP-N-acetylmuramoyl-tripeptide-D-alanyl-D-alanine ligase activity"/>
    <property type="evidence" value="ECO:0007669"/>
    <property type="project" value="UniProtKB-UniRule"/>
</dbReference>
<evidence type="ECO:0000256" key="1">
    <source>
        <dbReference type="ARBA" id="ARBA00022490"/>
    </source>
</evidence>
<keyword evidence="7 10" id="KW-0573">Peptidoglycan synthesis</keyword>
<evidence type="ECO:0000256" key="8">
    <source>
        <dbReference type="ARBA" id="ARBA00023306"/>
    </source>
</evidence>
<dbReference type="Gene3D" id="3.90.190.20">
    <property type="entry name" value="Mur ligase, C-terminal domain"/>
    <property type="match status" value="1"/>
</dbReference>
<accession>A0A434AGX1</accession>
<dbReference type="InterPro" id="IPR005863">
    <property type="entry name" value="UDP-N-AcMur_synth"/>
</dbReference>
<dbReference type="PANTHER" id="PTHR43024:SF1">
    <property type="entry name" value="UDP-N-ACETYLMURAMOYL-TRIPEPTIDE--D-ALANYL-D-ALANINE LIGASE"/>
    <property type="match status" value="1"/>
</dbReference>
<dbReference type="InterPro" id="IPR013221">
    <property type="entry name" value="Mur_ligase_cen"/>
</dbReference>
<dbReference type="SUPFAM" id="SSF53623">
    <property type="entry name" value="MurD-like peptide ligases, catalytic domain"/>
    <property type="match status" value="1"/>
</dbReference>
<keyword evidence="2 10" id="KW-0436">Ligase</keyword>
<dbReference type="InterPro" id="IPR035911">
    <property type="entry name" value="MurE/MurF_N"/>
</dbReference>
<sequence>MQLSNIYSLFRKFPNIVTDTRKIVPNSIFFALKGENFNGNQFADSAIKQGCEFAIVNEEEYVLNDRFILVENVLTCLQNLAREHRRKLGIPILAITGTNGKTTTKELSNAVLQQKFNTCATQGNLNNHIGVPLTLLSMDEQTEFGIIEMGANHPEEIQNLCAIAEPNYGMITNVGKAHIEGFGSLEGVMKTKKELYDYLYDTNGVVFVNVENKILLEMLNQDQKYIAYGNSEHADSKAKFLQASPYLVLELRSEIGKLYVKTKLVGSYNFENILAAVTVGRYFKIDEVDIKKSLENYTPTNNRSQLLKTDHNVLFLDAYNANPTSMQLAIENFARLSMKNKVLILGDMLELGMEAEKEHQKLLDLLAERNFEQVFLVGKIFSRVNKITSYPTFKDTMEMISTIETFGLKNKNILIKGSRGIRLEKIIEKL</sequence>
<keyword evidence="4 10" id="KW-0547">Nucleotide-binding</keyword>
<evidence type="ECO:0000259" key="14">
    <source>
        <dbReference type="Pfam" id="PF08245"/>
    </source>
</evidence>
<keyword evidence="3 10" id="KW-0132">Cell division</keyword>
<dbReference type="AlphaFoldDB" id="A0A434AGX1"/>
<dbReference type="Pfam" id="PF01225">
    <property type="entry name" value="Mur_ligase"/>
    <property type="match status" value="1"/>
</dbReference>
<keyword evidence="8 10" id="KW-0131">Cell cycle</keyword>
<comment type="function">
    <text evidence="10 11">Involved in cell wall formation. Catalyzes the final step in the synthesis of UDP-N-acetylmuramoyl-pentapeptide, the precursor of murein.</text>
</comment>
<dbReference type="GO" id="GO:0051301">
    <property type="term" value="P:cell division"/>
    <property type="evidence" value="ECO:0007669"/>
    <property type="project" value="UniProtKB-KW"/>
</dbReference>
<evidence type="ECO:0000313" key="16">
    <source>
        <dbReference type="Proteomes" id="UP000282985"/>
    </source>
</evidence>
<protein>
    <recommendedName>
        <fullName evidence="10 11">UDP-N-acetylmuramoyl-tripeptide--D-alanyl-D-alanine ligase</fullName>
        <ecNumber evidence="10 11">6.3.2.10</ecNumber>
    </recommendedName>
    <alternativeName>
        <fullName evidence="10">D-alanyl-D-alanine-adding enzyme</fullName>
    </alternativeName>
</protein>
<dbReference type="Pfam" id="PF02875">
    <property type="entry name" value="Mur_ligase_C"/>
    <property type="match status" value="1"/>
</dbReference>
<evidence type="ECO:0000256" key="3">
    <source>
        <dbReference type="ARBA" id="ARBA00022618"/>
    </source>
</evidence>
<dbReference type="GO" id="GO:0008766">
    <property type="term" value="F:UDP-N-acetylmuramoylalanyl-D-glutamyl-2,6-diaminopimelate-D-alanyl-D-alanine ligase activity"/>
    <property type="evidence" value="ECO:0007669"/>
    <property type="project" value="RHEA"/>
</dbReference>
<dbReference type="UniPathway" id="UPA00219"/>
<evidence type="ECO:0000256" key="9">
    <source>
        <dbReference type="ARBA" id="ARBA00023316"/>
    </source>
</evidence>
<evidence type="ECO:0000259" key="12">
    <source>
        <dbReference type="Pfam" id="PF01225"/>
    </source>
</evidence>
<reference evidence="15 16" key="1">
    <citation type="submission" date="2018-11" db="EMBL/GenBank/DDBJ databases">
        <title>Parancylomarina longa gen. nov., sp. nov., isolated from sediments of southern Okinawa.</title>
        <authorList>
            <person name="Fu T."/>
        </authorList>
    </citation>
    <scope>NUCLEOTIDE SEQUENCE [LARGE SCALE GENOMIC DNA]</scope>
    <source>
        <strain evidence="15 16">T3-2 S1-C</strain>
    </source>
</reference>
<comment type="subcellular location">
    <subcellularLocation>
        <location evidence="10 11">Cytoplasm</location>
    </subcellularLocation>
</comment>
<dbReference type="EC" id="6.3.2.10" evidence="10 11"/>
<dbReference type="GO" id="GO:0009252">
    <property type="term" value="P:peptidoglycan biosynthetic process"/>
    <property type="evidence" value="ECO:0007669"/>
    <property type="project" value="UniProtKB-UniRule"/>
</dbReference>
<dbReference type="GO" id="GO:0008360">
    <property type="term" value="P:regulation of cell shape"/>
    <property type="evidence" value="ECO:0007669"/>
    <property type="project" value="UniProtKB-KW"/>
</dbReference>
<keyword evidence="5 10" id="KW-0067">ATP-binding</keyword>
<feature type="domain" description="Mur ligase N-terminal catalytic" evidence="12">
    <location>
        <begin position="15"/>
        <end position="69"/>
    </location>
</feature>
<feature type="domain" description="Mur ligase central" evidence="14">
    <location>
        <begin position="95"/>
        <end position="279"/>
    </location>
</feature>
<dbReference type="GO" id="GO:0005524">
    <property type="term" value="F:ATP binding"/>
    <property type="evidence" value="ECO:0007669"/>
    <property type="project" value="UniProtKB-UniRule"/>
</dbReference>
<evidence type="ECO:0000256" key="5">
    <source>
        <dbReference type="ARBA" id="ARBA00022840"/>
    </source>
</evidence>
<dbReference type="OrthoDB" id="9801978at2"/>
<keyword evidence="9 10" id="KW-0961">Cell wall biogenesis/degradation</keyword>
<feature type="domain" description="Mur ligase C-terminal" evidence="13">
    <location>
        <begin position="303"/>
        <end position="418"/>
    </location>
</feature>
<dbReference type="Gene3D" id="3.40.1390.10">
    <property type="entry name" value="MurE/MurF, N-terminal domain"/>
    <property type="match status" value="1"/>
</dbReference>
<evidence type="ECO:0000313" key="15">
    <source>
        <dbReference type="EMBL" id="RUT73579.1"/>
    </source>
</evidence>
<organism evidence="15 16">
    <name type="scientific">Ancylomarina longa</name>
    <dbReference type="NCBI Taxonomy" id="2487017"/>
    <lineage>
        <taxon>Bacteria</taxon>
        <taxon>Pseudomonadati</taxon>
        <taxon>Bacteroidota</taxon>
        <taxon>Bacteroidia</taxon>
        <taxon>Marinilabiliales</taxon>
        <taxon>Marinifilaceae</taxon>
        <taxon>Ancylomarina</taxon>
    </lineage>
</organism>
<evidence type="ECO:0000259" key="13">
    <source>
        <dbReference type="Pfam" id="PF02875"/>
    </source>
</evidence>
<dbReference type="PANTHER" id="PTHR43024">
    <property type="entry name" value="UDP-N-ACETYLMURAMOYL-TRIPEPTIDE--D-ALANYL-D-ALANINE LIGASE"/>
    <property type="match status" value="1"/>
</dbReference>
<name>A0A434AGX1_9BACT</name>
<dbReference type="SUPFAM" id="SSF53244">
    <property type="entry name" value="MurD-like peptide ligases, peptide-binding domain"/>
    <property type="match status" value="1"/>
</dbReference>
<keyword evidence="16" id="KW-1185">Reference proteome</keyword>
<evidence type="ECO:0000256" key="6">
    <source>
        <dbReference type="ARBA" id="ARBA00022960"/>
    </source>
</evidence>
<comment type="pathway">
    <text evidence="10 11">Cell wall biogenesis; peptidoglycan biosynthesis.</text>
</comment>
<keyword evidence="6 10" id="KW-0133">Cell shape</keyword>
<dbReference type="InterPro" id="IPR051046">
    <property type="entry name" value="MurCDEF_CellWall_CoF430Synth"/>
</dbReference>
<feature type="binding site" evidence="10">
    <location>
        <begin position="97"/>
        <end position="103"/>
    </location>
    <ligand>
        <name>ATP</name>
        <dbReference type="ChEBI" id="CHEBI:30616"/>
    </ligand>
</feature>
<evidence type="ECO:0000256" key="2">
    <source>
        <dbReference type="ARBA" id="ARBA00022598"/>
    </source>
</evidence>
<keyword evidence="1 10" id="KW-0963">Cytoplasm</keyword>
<evidence type="ECO:0000256" key="7">
    <source>
        <dbReference type="ARBA" id="ARBA00022984"/>
    </source>
</evidence>
<dbReference type="InterPro" id="IPR000713">
    <property type="entry name" value="Mur_ligase_N"/>
</dbReference>
<evidence type="ECO:0000256" key="10">
    <source>
        <dbReference type="HAMAP-Rule" id="MF_02019"/>
    </source>
</evidence>